<reference evidence="1 2" key="1">
    <citation type="submission" date="2022-05" db="EMBL/GenBank/DDBJ databases">
        <authorList>
            <consortium name="Genoscope - CEA"/>
            <person name="William W."/>
        </authorList>
    </citation>
    <scope>NUCLEOTIDE SEQUENCE [LARGE SCALE GENOMIC DNA]</scope>
</reference>
<organism evidence="1 2">
    <name type="scientific">Porites evermanni</name>
    <dbReference type="NCBI Taxonomy" id="104178"/>
    <lineage>
        <taxon>Eukaryota</taxon>
        <taxon>Metazoa</taxon>
        <taxon>Cnidaria</taxon>
        <taxon>Anthozoa</taxon>
        <taxon>Hexacorallia</taxon>
        <taxon>Scleractinia</taxon>
        <taxon>Fungiina</taxon>
        <taxon>Poritidae</taxon>
        <taxon>Porites</taxon>
    </lineage>
</organism>
<proteinExistence type="predicted"/>
<feature type="non-terminal residue" evidence="1">
    <location>
        <position position="1"/>
    </location>
</feature>
<dbReference type="EMBL" id="CALNXI010002164">
    <property type="protein sequence ID" value="CAH3183994.1"/>
    <property type="molecule type" value="Genomic_DNA"/>
</dbReference>
<gene>
    <name evidence="1" type="ORF">PEVE_00015187</name>
</gene>
<evidence type="ECO:0000313" key="2">
    <source>
        <dbReference type="Proteomes" id="UP001159427"/>
    </source>
</evidence>
<sequence length="71" mass="8140">LNRFLQFGEGSSGLLYLVLNGVFKLFCNFQDFPGPAVLFQDFPGFPGPVQTLMHFRRTKLEFLSGRENLNR</sequence>
<accession>A0ABN8S2N4</accession>
<name>A0ABN8S2N4_9CNID</name>
<keyword evidence="2" id="KW-1185">Reference proteome</keyword>
<evidence type="ECO:0000313" key="1">
    <source>
        <dbReference type="EMBL" id="CAH3183994.1"/>
    </source>
</evidence>
<comment type="caution">
    <text evidence="1">The sequence shown here is derived from an EMBL/GenBank/DDBJ whole genome shotgun (WGS) entry which is preliminary data.</text>
</comment>
<dbReference type="Proteomes" id="UP001159427">
    <property type="component" value="Unassembled WGS sequence"/>
</dbReference>
<protein>
    <submittedName>
        <fullName evidence="1">Uncharacterized protein</fullName>
    </submittedName>
</protein>